<dbReference type="RefSeq" id="WP_079473610.1">
    <property type="nucleotide sequence ID" value="NZ_FUZZ01000007.1"/>
</dbReference>
<evidence type="ECO:0000313" key="2">
    <source>
        <dbReference type="EMBL" id="SKD10450.1"/>
    </source>
</evidence>
<dbReference type="Pfam" id="PF19081">
    <property type="entry name" value="Ig_7"/>
    <property type="match status" value="1"/>
</dbReference>
<dbReference type="Proteomes" id="UP000190166">
    <property type="component" value="Unassembled WGS sequence"/>
</dbReference>
<dbReference type="InterPro" id="IPR044023">
    <property type="entry name" value="Ig_7"/>
</dbReference>
<organism evidence="2 3">
    <name type="scientific">Chitinophaga ginsengisegetis</name>
    <dbReference type="NCBI Taxonomy" id="393003"/>
    <lineage>
        <taxon>Bacteria</taxon>
        <taxon>Pseudomonadati</taxon>
        <taxon>Bacteroidota</taxon>
        <taxon>Chitinophagia</taxon>
        <taxon>Chitinophagales</taxon>
        <taxon>Chitinophagaceae</taxon>
        <taxon>Chitinophaga</taxon>
    </lineage>
</organism>
<dbReference type="EMBL" id="FUZZ01000007">
    <property type="protein sequence ID" value="SKD10450.1"/>
    <property type="molecule type" value="Genomic_DNA"/>
</dbReference>
<protein>
    <recommendedName>
        <fullName evidence="1">Ig-like domain-containing protein</fullName>
    </recommendedName>
</protein>
<proteinExistence type="predicted"/>
<feature type="domain" description="Ig-like" evidence="1">
    <location>
        <begin position="387"/>
        <end position="462"/>
    </location>
</feature>
<evidence type="ECO:0000259" key="1">
    <source>
        <dbReference type="Pfam" id="PF19081"/>
    </source>
</evidence>
<gene>
    <name evidence="2" type="ORF">SAMN05660461_6366</name>
</gene>
<name>A0A1T5PCG9_9BACT</name>
<dbReference type="AlphaFoldDB" id="A0A1T5PCG9"/>
<keyword evidence="3" id="KW-1185">Reference proteome</keyword>
<sequence length="475" mass="50071">MHIPLRAVKAIINSLLPGSPGRIWYATLVCFIYFPLQIHAQTGCPVPKVRKYVSGQRTASLLGWVDNETLAADANPVTFSTLNAPIPLLGLTFATQYLRFNSQVAAGTPLSVKIIYPTNLLGAGSSATVQPFIYDNGTEKAAGVSSSVGNLLSLLNGAGDMELTFTPKDAAGNPVAYDGVWIKLSGIAGLAMNMGVYDAWIMQDPPGDISCNQAIDVLAGIRAGGVNLLSATGGVVNKWNAIDNDPSLSTYAQLNTGVQVLSQVFETVVFNTPAKAGDSVYLVLQDPGGGLLNLSLLTGFTIQPYLGTTPAGSPITNSSSLLSLRLLSGPGQKYVLAAAIPAAFDRVDIQMGGVVGALSSLRIYDVKVVSPVPVYSLTINGNLTPGPICIKDADKLKFNITNADPCAVYKWYSTDNTLLSTGNAYTPVITSPGNFTWYVEAIRNGCNSVVSNRVPVHVTVEPRPGKPLLTIQLNP</sequence>
<evidence type="ECO:0000313" key="3">
    <source>
        <dbReference type="Proteomes" id="UP000190166"/>
    </source>
</evidence>
<accession>A0A1T5PCG9</accession>
<dbReference type="STRING" id="393003.SAMN05660461_6366"/>
<reference evidence="2 3" key="1">
    <citation type="submission" date="2017-02" db="EMBL/GenBank/DDBJ databases">
        <authorList>
            <person name="Peterson S.W."/>
        </authorList>
    </citation>
    <scope>NUCLEOTIDE SEQUENCE [LARGE SCALE GENOMIC DNA]</scope>
    <source>
        <strain evidence="2 3">DSM 18108</strain>
    </source>
</reference>